<dbReference type="InterPro" id="IPR020583">
    <property type="entry name" value="Inositol_monoP_metal-BS"/>
</dbReference>
<dbReference type="CDD" id="cd01639">
    <property type="entry name" value="IMPase"/>
    <property type="match status" value="1"/>
</dbReference>
<keyword evidence="11" id="KW-0694">RNA-binding</keyword>
<evidence type="ECO:0000256" key="16">
    <source>
        <dbReference type="RuleBase" id="RU364068"/>
    </source>
</evidence>
<keyword evidence="10 15" id="KW-0460">Magnesium</keyword>
<keyword evidence="13" id="KW-0804">Transcription</keyword>
<gene>
    <name evidence="17" type="ORF">QV01_02840</name>
</gene>
<dbReference type="PANTHER" id="PTHR20854:SF4">
    <property type="entry name" value="INOSITOL-1-MONOPHOSPHATASE-RELATED"/>
    <property type="match status" value="1"/>
</dbReference>
<dbReference type="PATRIC" id="fig|505345.7.peg.571"/>
<dbReference type="EMBL" id="JTJM01000010">
    <property type="protein sequence ID" value="OBW93297.1"/>
    <property type="molecule type" value="Genomic_DNA"/>
</dbReference>
<name>A0A1A7NSU8_9PAST</name>
<dbReference type="GO" id="GO:0003723">
    <property type="term" value="F:RNA binding"/>
    <property type="evidence" value="ECO:0007669"/>
    <property type="project" value="UniProtKB-KW"/>
</dbReference>
<evidence type="ECO:0000256" key="2">
    <source>
        <dbReference type="ARBA" id="ARBA00001946"/>
    </source>
</evidence>
<dbReference type="GO" id="GO:0008934">
    <property type="term" value="F:inositol monophosphate 1-phosphatase activity"/>
    <property type="evidence" value="ECO:0007669"/>
    <property type="project" value="InterPro"/>
</dbReference>
<evidence type="ECO:0000256" key="5">
    <source>
        <dbReference type="ARBA" id="ARBA00022490"/>
    </source>
</evidence>
<evidence type="ECO:0000256" key="11">
    <source>
        <dbReference type="ARBA" id="ARBA00022884"/>
    </source>
</evidence>
<dbReference type="OrthoDB" id="9785695at2"/>
<dbReference type="InterPro" id="IPR033942">
    <property type="entry name" value="IMPase"/>
</dbReference>
<keyword evidence="5" id="KW-0963">Cytoplasm</keyword>
<dbReference type="PROSITE" id="PS00629">
    <property type="entry name" value="IMP_1"/>
    <property type="match status" value="1"/>
</dbReference>
<dbReference type="PANTHER" id="PTHR20854">
    <property type="entry name" value="INOSITOL MONOPHOSPHATASE"/>
    <property type="match status" value="1"/>
</dbReference>
<keyword evidence="9" id="KW-0889">Transcription antitermination</keyword>
<dbReference type="PRINTS" id="PR01959">
    <property type="entry name" value="SBIMPHPHTASE"/>
</dbReference>
<dbReference type="Gene3D" id="3.30.540.10">
    <property type="entry name" value="Fructose-1,6-Bisphosphatase, subunit A, domain 1"/>
    <property type="match status" value="1"/>
</dbReference>
<dbReference type="NCBIfam" id="NF008027">
    <property type="entry name" value="PRK10757.1"/>
    <property type="match status" value="1"/>
</dbReference>
<dbReference type="InterPro" id="IPR000760">
    <property type="entry name" value="Inositol_monophosphatase-like"/>
</dbReference>
<dbReference type="GO" id="GO:0042254">
    <property type="term" value="P:ribosome biogenesis"/>
    <property type="evidence" value="ECO:0007669"/>
    <property type="project" value="UniProtKB-KW"/>
</dbReference>
<feature type="binding site" evidence="15">
    <location>
        <position position="87"/>
    </location>
    <ligand>
        <name>Mg(2+)</name>
        <dbReference type="ChEBI" id="CHEBI:18420"/>
        <label>1</label>
        <note>catalytic</note>
    </ligand>
</feature>
<evidence type="ECO:0000256" key="10">
    <source>
        <dbReference type="ARBA" id="ARBA00022842"/>
    </source>
</evidence>
<evidence type="ECO:0000256" key="8">
    <source>
        <dbReference type="ARBA" id="ARBA00022801"/>
    </source>
</evidence>
<feature type="binding site" evidence="15">
    <location>
        <position position="212"/>
    </location>
    <ligand>
        <name>Mg(2+)</name>
        <dbReference type="ChEBI" id="CHEBI:18420"/>
        <label>1</label>
        <note>catalytic</note>
    </ligand>
</feature>
<keyword evidence="7 15" id="KW-0479">Metal-binding</keyword>
<feature type="binding site" evidence="15">
    <location>
        <position position="84"/>
    </location>
    <ligand>
        <name>Mg(2+)</name>
        <dbReference type="ChEBI" id="CHEBI:18420"/>
        <label>1</label>
        <note>catalytic</note>
    </ligand>
</feature>
<evidence type="ECO:0000256" key="13">
    <source>
        <dbReference type="ARBA" id="ARBA00023163"/>
    </source>
</evidence>
<dbReference type="AlphaFoldDB" id="A0A1A7NSU8"/>
<keyword evidence="18" id="KW-1185">Reference proteome</keyword>
<feature type="binding site" evidence="15">
    <location>
        <position position="86"/>
    </location>
    <ligand>
        <name>Mg(2+)</name>
        <dbReference type="ChEBI" id="CHEBI:18420"/>
        <label>1</label>
        <note>catalytic</note>
    </ligand>
</feature>
<evidence type="ECO:0000256" key="15">
    <source>
        <dbReference type="PIRSR" id="PIRSR600760-2"/>
    </source>
</evidence>
<dbReference type="GO" id="GO:0005737">
    <property type="term" value="C:cytoplasm"/>
    <property type="evidence" value="ECO:0007669"/>
    <property type="project" value="UniProtKB-SubCell"/>
</dbReference>
<evidence type="ECO:0000256" key="14">
    <source>
        <dbReference type="ARBA" id="ARBA00023186"/>
    </source>
</evidence>
<dbReference type="InterPro" id="IPR020550">
    <property type="entry name" value="Inositol_monophosphatase_CS"/>
</dbReference>
<dbReference type="EC" id="3.1.3.25" evidence="16"/>
<evidence type="ECO:0000313" key="18">
    <source>
        <dbReference type="Proteomes" id="UP000243558"/>
    </source>
</evidence>
<evidence type="ECO:0000256" key="1">
    <source>
        <dbReference type="ARBA" id="ARBA00001033"/>
    </source>
</evidence>
<dbReference type="GO" id="GO:0046872">
    <property type="term" value="F:metal ion binding"/>
    <property type="evidence" value="ECO:0007669"/>
    <property type="project" value="UniProtKB-KW"/>
</dbReference>
<organism evidence="17 18">
    <name type="scientific">Gallibacterium genomosp. 3</name>
    <dbReference type="NCBI Taxonomy" id="505345"/>
    <lineage>
        <taxon>Bacteria</taxon>
        <taxon>Pseudomonadati</taxon>
        <taxon>Pseudomonadota</taxon>
        <taxon>Gammaproteobacteria</taxon>
        <taxon>Pasteurellales</taxon>
        <taxon>Pasteurellaceae</taxon>
        <taxon>Gallibacterium</taxon>
    </lineage>
</organism>
<dbReference type="GO" id="GO:0046854">
    <property type="term" value="P:phosphatidylinositol phosphate biosynthetic process"/>
    <property type="evidence" value="ECO:0007669"/>
    <property type="project" value="InterPro"/>
</dbReference>
<keyword evidence="6" id="KW-0690">Ribosome biogenesis</keyword>
<evidence type="ECO:0000256" key="6">
    <source>
        <dbReference type="ARBA" id="ARBA00022517"/>
    </source>
</evidence>
<dbReference type="Pfam" id="PF00459">
    <property type="entry name" value="Inositol_P"/>
    <property type="match status" value="1"/>
</dbReference>
<dbReference type="Gene3D" id="3.40.190.80">
    <property type="match status" value="1"/>
</dbReference>
<comment type="catalytic activity">
    <reaction evidence="1 16">
        <text>a myo-inositol phosphate + H2O = myo-inositol + phosphate</text>
        <dbReference type="Rhea" id="RHEA:24056"/>
        <dbReference type="ChEBI" id="CHEBI:15377"/>
        <dbReference type="ChEBI" id="CHEBI:17268"/>
        <dbReference type="ChEBI" id="CHEBI:43474"/>
        <dbReference type="ChEBI" id="CHEBI:84139"/>
        <dbReference type="EC" id="3.1.3.25"/>
    </reaction>
</comment>
<evidence type="ECO:0000313" key="17">
    <source>
        <dbReference type="EMBL" id="OBW93297.1"/>
    </source>
</evidence>
<dbReference type="GO" id="GO:0007165">
    <property type="term" value="P:signal transduction"/>
    <property type="evidence" value="ECO:0007669"/>
    <property type="project" value="TreeGrafter"/>
</dbReference>
<keyword evidence="12" id="KW-0805">Transcription regulation</keyword>
<sequence>MNPMLNIAIRAVRKAGNIVAKGFERRDEIQTSEKSTNDYVTNIDKASEAAIIEIIRKSYPDHTIIGEESGALEGKQSDVQWIIDPLDGTTNFVKGLPHFSISIAVRVKGRTEVGVVYDPIRNELFTAVRGEGAKLNEYRLRLEGRNELTGAVLATGFPFKVKRHVPVHLNMITTLIEECADFRRTGSAALDLCYVAAGRVDGYFEIGIKPWDCAAGDLIVREAGGLVTDFIGGHNYLTSGNIVAGAPRITKQILTKLQPCLSNELKG</sequence>
<evidence type="ECO:0000256" key="9">
    <source>
        <dbReference type="ARBA" id="ARBA00022814"/>
    </source>
</evidence>
<dbReference type="PROSITE" id="PS00630">
    <property type="entry name" value="IMP_2"/>
    <property type="match status" value="1"/>
</dbReference>
<comment type="cofactor">
    <cofactor evidence="2 15 16">
        <name>Mg(2+)</name>
        <dbReference type="ChEBI" id="CHEBI:18420"/>
    </cofactor>
</comment>
<feature type="binding site" evidence="15">
    <location>
        <position position="67"/>
    </location>
    <ligand>
        <name>Mg(2+)</name>
        <dbReference type="ChEBI" id="CHEBI:18420"/>
        <label>1</label>
        <note>catalytic</note>
    </ligand>
</feature>
<dbReference type="GO" id="GO:0031564">
    <property type="term" value="P:transcription antitermination"/>
    <property type="evidence" value="ECO:0007669"/>
    <property type="project" value="UniProtKB-KW"/>
</dbReference>
<reference evidence="17 18" key="1">
    <citation type="submission" date="2014-11" db="EMBL/GenBank/DDBJ databases">
        <title>Pan-genome of Gallibacterium spp.</title>
        <authorList>
            <person name="Kudirkiene E."/>
            <person name="Bojesen A.M."/>
        </authorList>
    </citation>
    <scope>NUCLEOTIDE SEQUENCE [LARGE SCALE GENOMIC DNA]</scope>
    <source>
        <strain evidence="17 18">F151</strain>
    </source>
</reference>
<dbReference type="Proteomes" id="UP000243558">
    <property type="component" value="Unassembled WGS sequence"/>
</dbReference>
<dbReference type="PRINTS" id="PR00377">
    <property type="entry name" value="IMPHPHTASES"/>
</dbReference>
<comment type="subcellular location">
    <subcellularLocation>
        <location evidence="3">Cytoplasm</location>
    </subcellularLocation>
</comment>
<evidence type="ECO:0000256" key="3">
    <source>
        <dbReference type="ARBA" id="ARBA00004496"/>
    </source>
</evidence>
<keyword evidence="8 16" id="KW-0378">Hydrolase</keyword>
<dbReference type="SUPFAM" id="SSF56655">
    <property type="entry name" value="Carbohydrate phosphatase"/>
    <property type="match status" value="1"/>
</dbReference>
<keyword evidence="14" id="KW-0143">Chaperone</keyword>
<comment type="caution">
    <text evidence="17">The sequence shown here is derived from an EMBL/GenBank/DDBJ whole genome shotgun (WGS) entry which is preliminary data.</text>
</comment>
<dbReference type="FunFam" id="3.40.190.80:FF:000004">
    <property type="entry name" value="Inositol-1-monophosphatase"/>
    <property type="match status" value="1"/>
</dbReference>
<comment type="similarity">
    <text evidence="4 16">Belongs to the inositol monophosphatase superfamily.</text>
</comment>
<dbReference type="FunFam" id="3.30.540.10:FF:000003">
    <property type="entry name" value="Inositol-1-monophosphatase"/>
    <property type="match status" value="1"/>
</dbReference>
<dbReference type="InterPro" id="IPR022337">
    <property type="entry name" value="Inositol_monophosphatase_SuhB"/>
</dbReference>
<evidence type="ECO:0000256" key="12">
    <source>
        <dbReference type="ARBA" id="ARBA00023015"/>
    </source>
</evidence>
<dbReference type="GO" id="GO:0006020">
    <property type="term" value="P:inositol metabolic process"/>
    <property type="evidence" value="ECO:0007669"/>
    <property type="project" value="TreeGrafter"/>
</dbReference>
<accession>A0A1A7NSU8</accession>
<evidence type="ECO:0000256" key="7">
    <source>
        <dbReference type="ARBA" id="ARBA00022723"/>
    </source>
</evidence>
<protein>
    <recommendedName>
        <fullName evidence="16">Inositol-1-monophosphatase</fullName>
        <ecNumber evidence="16">3.1.3.25</ecNumber>
    </recommendedName>
</protein>
<evidence type="ECO:0000256" key="4">
    <source>
        <dbReference type="ARBA" id="ARBA00009759"/>
    </source>
</evidence>
<proteinExistence type="inferred from homology"/>
<dbReference type="RefSeq" id="WP_065238869.1">
    <property type="nucleotide sequence ID" value="NZ_JTJM01000010.1"/>
</dbReference>